<dbReference type="Ensembl" id="ENSLOCT00000012337.1">
    <property type="protein sequence ID" value="ENSLOCP00000012316.1"/>
    <property type="gene ID" value="ENSLOCG00000010071.1"/>
</dbReference>
<proteinExistence type="predicted"/>
<accession>W5MVA7</accession>
<dbReference type="Pfam" id="PF14991">
    <property type="entry name" value="MLANA"/>
    <property type="match status" value="1"/>
</dbReference>
<organism evidence="3 4">
    <name type="scientific">Lepisosteus oculatus</name>
    <name type="common">Spotted gar</name>
    <dbReference type="NCBI Taxonomy" id="7918"/>
    <lineage>
        <taxon>Eukaryota</taxon>
        <taxon>Metazoa</taxon>
        <taxon>Chordata</taxon>
        <taxon>Craniata</taxon>
        <taxon>Vertebrata</taxon>
        <taxon>Euteleostomi</taxon>
        <taxon>Actinopterygii</taxon>
        <taxon>Neopterygii</taxon>
        <taxon>Holostei</taxon>
        <taxon>Semionotiformes</taxon>
        <taxon>Lepisosteidae</taxon>
        <taxon>Lepisosteus</taxon>
    </lineage>
</organism>
<feature type="transmembrane region" description="Helical" evidence="2">
    <location>
        <begin position="33"/>
        <end position="54"/>
    </location>
</feature>
<dbReference type="InterPro" id="IPR029242">
    <property type="entry name" value="MLANA"/>
</dbReference>
<name>W5MVA7_LEPOC</name>
<dbReference type="STRING" id="7918.ENSLOCP00000012316"/>
<reference evidence="3" key="2">
    <citation type="submission" date="2025-08" db="UniProtKB">
        <authorList>
            <consortium name="Ensembl"/>
        </authorList>
    </citation>
    <scope>IDENTIFICATION</scope>
</reference>
<keyword evidence="2" id="KW-0472">Membrane</keyword>
<reference evidence="4" key="1">
    <citation type="submission" date="2011-12" db="EMBL/GenBank/DDBJ databases">
        <title>The Draft Genome of Lepisosteus oculatus.</title>
        <authorList>
            <consortium name="The Broad Institute Genome Assembly &amp; Analysis Group"/>
            <consortium name="Computational R&amp;D Group"/>
            <consortium name="and Sequencing Platform"/>
            <person name="Di Palma F."/>
            <person name="Alfoldi J."/>
            <person name="Johnson J."/>
            <person name="Berlin A."/>
            <person name="Gnerre S."/>
            <person name="Jaffe D."/>
            <person name="MacCallum I."/>
            <person name="Young S."/>
            <person name="Walker B.J."/>
            <person name="Lander E.S."/>
            <person name="Lindblad-Toh K."/>
        </authorList>
    </citation>
    <scope>NUCLEOTIDE SEQUENCE [LARGE SCALE GENOMIC DNA]</scope>
</reference>
<dbReference type="EMBL" id="AHAT01013002">
    <property type="status" value="NOT_ANNOTATED_CDS"/>
    <property type="molecule type" value="Genomic_DNA"/>
</dbReference>
<dbReference type="HOGENOM" id="CLU_167667_0_0_1"/>
<evidence type="ECO:0000313" key="4">
    <source>
        <dbReference type="Proteomes" id="UP000018468"/>
    </source>
</evidence>
<sequence>QVCQGDSMPRGEFTVQFSSRGTGGGSYVRAEEAAGIALLVIILAALLIIGCWYYKRRRGYKSIRLLRTSLSLMKSDHYSEEGASAENKVVLSEFHNLNSVVPSAPPPYEKIASGPSPPPYSA</sequence>
<evidence type="ECO:0000313" key="3">
    <source>
        <dbReference type="Ensembl" id="ENSLOCP00000012316.1"/>
    </source>
</evidence>
<evidence type="ECO:0000256" key="1">
    <source>
        <dbReference type="SAM" id="MobiDB-lite"/>
    </source>
</evidence>
<dbReference type="eggNOG" id="ENOG502S51B">
    <property type="taxonomic scope" value="Eukaryota"/>
</dbReference>
<reference evidence="3" key="3">
    <citation type="submission" date="2025-09" db="UniProtKB">
        <authorList>
            <consortium name="Ensembl"/>
        </authorList>
    </citation>
    <scope>IDENTIFICATION</scope>
</reference>
<dbReference type="PANTHER" id="PTHR15305">
    <property type="entry name" value="MELANOMA ANTIGEN RECOGNIZED BY T-CELLS 1"/>
    <property type="match status" value="1"/>
</dbReference>
<keyword evidence="2" id="KW-1133">Transmembrane helix</keyword>
<keyword evidence="4" id="KW-1185">Reference proteome</keyword>
<feature type="region of interest" description="Disordered" evidence="1">
    <location>
        <begin position="101"/>
        <end position="122"/>
    </location>
</feature>
<keyword evidence="2" id="KW-0812">Transmembrane</keyword>
<dbReference type="PANTHER" id="PTHR15305:SF0">
    <property type="entry name" value="MELANOMA ANTIGEN RECOGNIZED BY T-CELLS 1"/>
    <property type="match status" value="1"/>
</dbReference>
<protein>
    <submittedName>
        <fullName evidence="3">Melan-A</fullName>
    </submittedName>
</protein>
<dbReference type="OMA" id="YPKKGHN"/>
<dbReference type="Proteomes" id="UP000018468">
    <property type="component" value="Linkage group LG2"/>
</dbReference>
<dbReference type="AlphaFoldDB" id="W5MVA7"/>
<dbReference type="InParanoid" id="W5MVA7"/>
<dbReference type="GO" id="GO:0042470">
    <property type="term" value="C:melanosome"/>
    <property type="evidence" value="ECO:0007669"/>
    <property type="project" value="InterPro"/>
</dbReference>
<evidence type="ECO:0000256" key="2">
    <source>
        <dbReference type="SAM" id="Phobius"/>
    </source>
</evidence>
<dbReference type="Bgee" id="ENSLOCG00000010071">
    <property type="expression patterns" value="Expressed in camera-type eye and 9 other cell types or tissues"/>
</dbReference>
<dbReference type="GeneTree" id="ENSGT00390000009531"/>